<keyword evidence="3" id="KW-1185">Reference proteome</keyword>
<feature type="transmembrane region" description="Helical" evidence="1">
    <location>
        <begin position="98"/>
        <end position="120"/>
    </location>
</feature>
<feature type="transmembrane region" description="Helical" evidence="1">
    <location>
        <begin position="60"/>
        <end position="78"/>
    </location>
</feature>
<comment type="caution">
    <text evidence="2">The sequence shown here is derived from an EMBL/GenBank/DDBJ whole genome shotgun (WGS) entry which is preliminary data.</text>
</comment>
<evidence type="ECO:0008006" key="4">
    <source>
        <dbReference type="Google" id="ProtNLM"/>
    </source>
</evidence>
<dbReference type="OrthoDB" id="9799456at2"/>
<dbReference type="Proteomes" id="UP000179467">
    <property type="component" value="Unassembled WGS sequence"/>
</dbReference>
<reference evidence="2 3" key="1">
    <citation type="submission" date="2016-09" db="EMBL/GenBank/DDBJ databases">
        <title>Metabolic pathway, cell adaptation mechanisms and a novel monoxygenase revealed through proteogenomic-transcription analysis of a Sphingomonas haloaromaticamans strain degrading the fungicide ortho-phenylphenol.</title>
        <authorList>
            <person name="Perruchon C."/>
            <person name="Papadopoulou E.S."/>
            <person name="Rousidou C."/>
            <person name="Vasileiadis S."/>
            <person name="Tanou G."/>
            <person name="Amoutzias G."/>
            <person name="Molassiotis A."/>
            <person name="Karpouzas D.G."/>
        </authorList>
    </citation>
    <scope>NUCLEOTIDE SEQUENCE [LARGE SCALE GENOMIC DNA]</scope>
    <source>
        <strain evidence="2 3">P3</strain>
    </source>
</reference>
<organism evidence="2 3">
    <name type="scientific">Edaphosphingomonas haloaromaticamans</name>
    <dbReference type="NCBI Taxonomy" id="653954"/>
    <lineage>
        <taxon>Bacteria</taxon>
        <taxon>Pseudomonadati</taxon>
        <taxon>Pseudomonadota</taxon>
        <taxon>Alphaproteobacteria</taxon>
        <taxon>Sphingomonadales</taxon>
        <taxon>Rhizorhabdaceae</taxon>
        <taxon>Edaphosphingomonas</taxon>
    </lineage>
</organism>
<dbReference type="AlphaFoldDB" id="A0A1S1HI44"/>
<dbReference type="RefSeq" id="WP_015457424.1">
    <property type="nucleotide sequence ID" value="NZ_MIPT01000001.1"/>
</dbReference>
<keyword evidence="1" id="KW-0812">Transmembrane</keyword>
<dbReference type="InterPro" id="IPR009325">
    <property type="entry name" value="DUF983"/>
</dbReference>
<proteinExistence type="predicted"/>
<accession>A0A1S1HI44</accession>
<keyword evidence="1" id="KW-1133">Transmembrane helix</keyword>
<sequence length="121" mass="12981">MTDKGTGAKGDRPLGLALKRGLRGLCPACGGARLFRRFLKPVEACPACGERWAERRADDFPAYLAILVTGHLLLPVIVEVNIQFDVGTLTQMIGWPLVAAGMALAMIQPLKGAVLGLLWAR</sequence>
<gene>
    <name evidence="2" type="ORF">BHE75_02887</name>
</gene>
<dbReference type="Pfam" id="PF06170">
    <property type="entry name" value="DUF983"/>
    <property type="match status" value="1"/>
</dbReference>
<name>A0A1S1HI44_9SPHN</name>
<protein>
    <recommendedName>
        <fullName evidence="4">DUF983 domain-containing protein</fullName>
    </recommendedName>
</protein>
<dbReference type="EMBL" id="MIPT01000001">
    <property type="protein sequence ID" value="OHT20883.1"/>
    <property type="molecule type" value="Genomic_DNA"/>
</dbReference>
<evidence type="ECO:0000256" key="1">
    <source>
        <dbReference type="SAM" id="Phobius"/>
    </source>
</evidence>
<evidence type="ECO:0000313" key="2">
    <source>
        <dbReference type="EMBL" id="OHT20883.1"/>
    </source>
</evidence>
<keyword evidence="1" id="KW-0472">Membrane</keyword>
<evidence type="ECO:0000313" key="3">
    <source>
        <dbReference type="Proteomes" id="UP000179467"/>
    </source>
</evidence>